<protein>
    <submittedName>
        <fullName evidence="2">Uncharacterized protein</fullName>
    </submittedName>
</protein>
<feature type="transmembrane region" description="Helical" evidence="1">
    <location>
        <begin position="21"/>
        <end position="43"/>
    </location>
</feature>
<keyword evidence="1" id="KW-0472">Membrane</keyword>
<keyword evidence="1" id="KW-1133">Transmembrane helix</keyword>
<name>A0A4S9BEF3_AURPU</name>
<evidence type="ECO:0000256" key="1">
    <source>
        <dbReference type="SAM" id="Phobius"/>
    </source>
</evidence>
<sequence length="66" mass="7622">MSGLYRRIQQPWRRSSITFDLSRLVLCVAVITSILCIGEFVWIRRLTGGLQRVPNDPFDNTFASHL</sequence>
<evidence type="ECO:0000313" key="3">
    <source>
        <dbReference type="Proteomes" id="UP000304928"/>
    </source>
</evidence>
<dbReference type="EMBL" id="QZAR01000047">
    <property type="protein sequence ID" value="THW91625.1"/>
    <property type="molecule type" value="Genomic_DNA"/>
</dbReference>
<dbReference type="AlphaFoldDB" id="A0A4S9BEF3"/>
<accession>A0A4S9BEF3</accession>
<organism evidence="2 3">
    <name type="scientific">Aureobasidium pullulans</name>
    <name type="common">Black yeast</name>
    <name type="synonym">Pullularia pullulans</name>
    <dbReference type="NCBI Taxonomy" id="5580"/>
    <lineage>
        <taxon>Eukaryota</taxon>
        <taxon>Fungi</taxon>
        <taxon>Dikarya</taxon>
        <taxon>Ascomycota</taxon>
        <taxon>Pezizomycotina</taxon>
        <taxon>Dothideomycetes</taxon>
        <taxon>Dothideomycetidae</taxon>
        <taxon>Dothideales</taxon>
        <taxon>Saccotheciaceae</taxon>
        <taxon>Aureobasidium</taxon>
    </lineage>
</organism>
<evidence type="ECO:0000313" key="2">
    <source>
        <dbReference type="EMBL" id="THW91625.1"/>
    </source>
</evidence>
<proteinExistence type="predicted"/>
<gene>
    <name evidence="2" type="ORF">D6D15_03700</name>
</gene>
<reference evidence="2 3" key="1">
    <citation type="submission" date="2018-10" db="EMBL/GenBank/DDBJ databases">
        <title>Fifty Aureobasidium pullulans genomes reveal a recombining polyextremotolerant generalist.</title>
        <authorList>
            <person name="Gostincar C."/>
            <person name="Turk M."/>
            <person name="Zajc J."/>
            <person name="Gunde-Cimerman N."/>
        </authorList>
    </citation>
    <scope>NUCLEOTIDE SEQUENCE [LARGE SCALE GENOMIC DNA]</scope>
    <source>
        <strain evidence="2 3">EXF-10507</strain>
    </source>
</reference>
<keyword evidence="1" id="KW-0812">Transmembrane</keyword>
<dbReference type="Proteomes" id="UP000304928">
    <property type="component" value="Unassembled WGS sequence"/>
</dbReference>
<comment type="caution">
    <text evidence="2">The sequence shown here is derived from an EMBL/GenBank/DDBJ whole genome shotgun (WGS) entry which is preliminary data.</text>
</comment>